<dbReference type="Proteomes" id="UP000000768">
    <property type="component" value="Chromosome 10"/>
</dbReference>
<dbReference type="InParanoid" id="A0A194YI49"/>
<dbReference type="EMBL" id="CM000769">
    <property type="protein sequence ID" value="KXG19276.1"/>
    <property type="molecule type" value="Genomic_DNA"/>
</dbReference>
<reference evidence="1 2" key="1">
    <citation type="journal article" date="2009" name="Nature">
        <title>The Sorghum bicolor genome and the diversification of grasses.</title>
        <authorList>
            <person name="Paterson A.H."/>
            <person name="Bowers J.E."/>
            <person name="Bruggmann R."/>
            <person name="Dubchak I."/>
            <person name="Grimwood J."/>
            <person name="Gundlach H."/>
            <person name="Haberer G."/>
            <person name="Hellsten U."/>
            <person name="Mitros T."/>
            <person name="Poliakov A."/>
            <person name="Schmutz J."/>
            <person name="Spannagl M."/>
            <person name="Tang H."/>
            <person name="Wang X."/>
            <person name="Wicker T."/>
            <person name="Bharti A.K."/>
            <person name="Chapman J."/>
            <person name="Feltus F.A."/>
            <person name="Gowik U."/>
            <person name="Grigoriev I.V."/>
            <person name="Lyons E."/>
            <person name="Maher C.A."/>
            <person name="Martis M."/>
            <person name="Narechania A."/>
            <person name="Otillar R.P."/>
            <person name="Penning B.W."/>
            <person name="Salamov A.A."/>
            <person name="Wang Y."/>
            <person name="Zhang L."/>
            <person name="Carpita N.C."/>
            <person name="Freeling M."/>
            <person name="Gingle A.R."/>
            <person name="Hash C.T."/>
            <person name="Keller B."/>
            <person name="Klein P."/>
            <person name="Kresovich S."/>
            <person name="McCann M.C."/>
            <person name="Ming R."/>
            <person name="Peterson D.G."/>
            <person name="Mehboob-ur-Rahman"/>
            <person name="Ware D."/>
            <person name="Westhoff P."/>
            <person name="Mayer K.F."/>
            <person name="Messing J."/>
            <person name="Rokhsar D.S."/>
        </authorList>
    </citation>
    <scope>NUCLEOTIDE SEQUENCE [LARGE SCALE GENOMIC DNA]</scope>
    <source>
        <strain evidence="2">cv. BTx623</strain>
    </source>
</reference>
<gene>
    <name evidence="1" type="ORF">SORBI_3010G033700</name>
</gene>
<sequence length="33" mass="3934">MDKLLFSNVVLASLLYYMEALMEVKDPFRGPWR</sequence>
<evidence type="ECO:0000313" key="1">
    <source>
        <dbReference type="EMBL" id="KXG19276.1"/>
    </source>
</evidence>
<dbReference type="Gramene" id="KXG19276">
    <property type="protein sequence ID" value="KXG19276"/>
    <property type="gene ID" value="SORBI_3010G033700"/>
</dbReference>
<name>A0A194YI49_SORBI</name>
<proteinExistence type="predicted"/>
<dbReference type="AlphaFoldDB" id="A0A194YI49"/>
<protein>
    <submittedName>
        <fullName evidence="1">Uncharacterized protein</fullName>
    </submittedName>
</protein>
<keyword evidence="2" id="KW-1185">Reference proteome</keyword>
<organism evidence="1 2">
    <name type="scientific">Sorghum bicolor</name>
    <name type="common">Sorghum</name>
    <name type="synonym">Sorghum vulgare</name>
    <dbReference type="NCBI Taxonomy" id="4558"/>
    <lineage>
        <taxon>Eukaryota</taxon>
        <taxon>Viridiplantae</taxon>
        <taxon>Streptophyta</taxon>
        <taxon>Embryophyta</taxon>
        <taxon>Tracheophyta</taxon>
        <taxon>Spermatophyta</taxon>
        <taxon>Magnoliopsida</taxon>
        <taxon>Liliopsida</taxon>
        <taxon>Poales</taxon>
        <taxon>Poaceae</taxon>
        <taxon>PACMAD clade</taxon>
        <taxon>Panicoideae</taxon>
        <taxon>Andropogonodae</taxon>
        <taxon>Andropogoneae</taxon>
        <taxon>Sorghinae</taxon>
        <taxon>Sorghum</taxon>
    </lineage>
</organism>
<reference evidence="2" key="2">
    <citation type="journal article" date="2018" name="Plant J.">
        <title>The Sorghum bicolor reference genome: improved assembly, gene annotations, a transcriptome atlas, and signatures of genome organization.</title>
        <authorList>
            <person name="McCormick R.F."/>
            <person name="Truong S.K."/>
            <person name="Sreedasyam A."/>
            <person name="Jenkins J."/>
            <person name="Shu S."/>
            <person name="Sims D."/>
            <person name="Kennedy M."/>
            <person name="Amirebrahimi M."/>
            <person name="Weers B.D."/>
            <person name="McKinley B."/>
            <person name="Mattison A."/>
            <person name="Morishige D.T."/>
            <person name="Grimwood J."/>
            <person name="Schmutz J."/>
            <person name="Mullet J.E."/>
        </authorList>
    </citation>
    <scope>NUCLEOTIDE SEQUENCE [LARGE SCALE GENOMIC DNA]</scope>
    <source>
        <strain evidence="2">cv. BTx623</strain>
    </source>
</reference>
<evidence type="ECO:0000313" key="2">
    <source>
        <dbReference type="Proteomes" id="UP000000768"/>
    </source>
</evidence>
<accession>A0A194YI49</accession>